<keyword evidence="3" id="KW-1185">Reference proteome</keyword>
<reference evidence="3" key="1">
    <citation type="journal article" date="2019" name="Int. J. Syst. Evol. Microbiol.">
        <title>The Global Catalogue of Microorganisms (GCM) 10K type strain sequencing project: providing services to taxonomists for standard genome sequencing and annotation.</title>
        <authorList>
            <consortium name="The Broad Institute Genomics Platform"/>
            <consortium name="The Broad Institute Genome Sequencing Center for Infectious Disease"/>
            <person name="Wu L."/>
            <person name="Ma J."/>
        </authorList>
    </citation>
    <scope>NUCLEOTIDE SEQUENCE [LARGE SCALE GENOMIC DNA]</scope>
    <source>
        <strain evidence="3">CGMCC 4.7367</strain>
    </source>
</reference>
<gene>
    <name evidence="2" type="ORF">GCM10017774_42060</name>
</gene>
<evidence type="ECO:0000313" key="2">
    <source>
        <dbReference type="EMBL" id="GHH43823.1"/>
    </source>
</evidence>
<name>A0ABQ3MJ47_9PSEU</name>
<protein>
    <submittedName>
        <fullName evidence="2">Uncharacterized protein</fullName>
    </submittedName>
</protein>
<feature type="region of interest" description="Disordered" evidence="1">
    <location>
        <begin position="28"/>
        <end position="54"/>
    </location>
</feature>
<feature type="compositionally biased region" description="Polar residues" evidence="1">
    <location>
        <begin position="36"/>
        <end position="46"/>
    </location>
</feature>
<proteinExistence type="predicted"/>
<accession>A0ABQ3MJ47</accession>
<evidence type="ECO:0000313" key="3">
    <source>
        <dbReference type="Proteomes" id="UP000605568"/>
    </source>
</evidence>
<evidence type="ECO:0000256" key="1">
    <source>
        <dbReference type="SAM" id="MobiDB-lite"/>
    </source>
</evidence>
<sequence>MRIGIALPLAPSALNRAARRADGWLAVDPFGDRAGTNASRQDTTSAVPDEDVPS</sequence>
<comment type="caution">
    <text evidence="2">The sequence shown here is derived from an EMBL/GenBank/DDBJ whole genome shotgun (WGS) entry which is preliminary data.</text>
</comment>
<organism evidence="2 3">
    <name type="scientific">Lentzea cavernae</name>
    <dbReference type="NCBI Taxonomy" id="2020703"/>
    <lineage>
        <taxon>Bacteria</taxon>
        <taxon>Bacillati</taxon>
        <taxon>Actinomycetota</taxon>
        <taxon>Actinomycetes</taxon>
        <taxon>Pseudonocardiales</taxon>
        <taxon>Pseudonocardiaceae</taxon>
        <taxon>Lentzea</taxon>
    </lineage>
</organism>
<dbReference type="Proteomes" id="UP000605568">
    <property type="component" value="Unassembled WGS sequence"/>
</dbReference>
<dbReference type="RefSeq" id="WP_191300048.1">
    <property type="nucleotide sequence ID" value="NZ_BNAR01000006.1"/>
</dbReference>
<dbReference type="EMBL" id="BNAR01000006">
    <property type="protein sequence ID" value="GHH43823.1"/>
    <property type="molecule type" value="Genomic_DNA"/>
</dbReference>